<dbReference type="AlphaFoldDB" id="A0A225NIC6"/>
<name>A0A225NIC6_9RHOB</name>
<dbReference type="PANTHER" id="PTHR43479">
    <property type="entry name" value="ACREF/ENVCD OPERON REPRESSOR-RELATED"/>
    <property type="match status" value="1"/>
</dbReference>
<evidence type="ECO:0000259" key="3">
    <source>
        <dbReference type="PROSITE" id="PS50977"/>
    </source>
</evidence>
<dbReference type="OrthoDB" id="9811084at2"/>
<dbReference type="InterPro" id="IPR001647">
    <property type="entry name" value="HTH_TetR"/>
</dbReference>
<dbReference type="InterPro" id="IPR009057">
    <property type="entry name" value="Homeodomain-like_sf"/>
</dbReference>
<gene>
    <name evidence="4" type="ORF">ATO3_18470</name>
</gene>
<dbReference type="InterPro" id="IPR036271">
    <property type="entry name" value="Tet_transcr_reg_TetR-rel_C_sf"/>
</dbReference>
<dbReference type="RefSeq" id="WP_088651384.1">
    <property type="nucleotide sequence ID" value="NZ_AQQR01000009.1"/>
</dbReference>
<keyword evidence="1 2" id="KW-0238">DNA-binding</keyword>
<accession>A0A225NIC6</accession>
<evidence type="ECO:0000313" key="5">
    <source>
        <dbReference type="Proteomes" id="UP000215377"/>
    </source>
</evidence>
<dbReference type="EMBL" id="AQQR01000009">
    <property type="protein sequence ID" value="OWU71455.1"/>
    <property type="molecule type" value="Genomic_DNA"/>
</dbReference>
<dbReference type="PROSITE" id="PS50977">
    <property type="entry name" value="HTH_TETR_2"/>
    <property type="match status" value="1"/>
</dbReference>
<proteinExistence type="predicted"/>
<reference evidence="4 5" key="1">
    <citation type="submission" date="2013-04" db="EMBL/GenBank/DDBJ databases">
        <title>Oceanicola sp. 22II1-22F33 Genome Sequencing.</title>
        <authorList>
            <person name="Lai Q."/>
            <person name="Li G."/>
            <person name="Shao Z."/>
        </authorList>
    </citation>
    <scope>NUCLEOTIDE SEQUENCE [LARGE SCALE GENOMIC DNA]</scope>
    <source>
        <strain evidence="4 5">22II1-22F33</strain>
    </source>
</reference>
<dbReference type="SUPFAM" id="SSF48498">
    <property type="entry name" value="Tetracyclin repressor-like, C-terminal domain"/>
    <property type="match status" value="1"/>
</dbReference>
<dbReference type="PANTHER" id="PTHR43479:SF11">
    <property type="entry name" value="ACREF_ENVCD OPERON REPRESSOR-RELATED"/>
    <property type="match status" value="1"/>
</dbReference>
<organism evidence="4 5">
    <name type="scientific">Marinibacterium profundimaris</name>
    <dbReference type="NCBI Taxonomy" id="1679460"/>
    <lineage>
        <taxon>Bacteria</taxon>
        <taxon>Pseudomonadati</taxon>
        <taxon>Pseudomonadota</taxon>
        <taxon>Alphaproteobacteria</taxon>
        <taxon>Rhodobacterales</taxon>
        <taxon>Paracoccaceae</taxon>
        <taxon>Marinibacterium</taxon>
    </lineage>
</organism>
<dbReference type="PRINTS" id="PR00455">
    <property type="entry name" value="HTHTETR"/>
</dbReference>
<feature type="DNA-binding region" description="H-T-H motif" evidence="2">
    <location>
        <begin position="36"/>
        <end position="55"/>
    </location>
</feature>
<comment type="caution">
    <text evidence="4">The sequence shown here is derived from an EMBL/GenBank/DDBJ whole genome shotgun (WGS) entry which is preliminary data.</text>
</comment>
<evidence type="ECO:0000313" key="4">
    <source>
        <dbReference type="EMBL" id="OWU71455.1"/>
    </source>
</evidence>
<evidence type="ECO:0000256" key="1">
    <source>
        <dbReference type="ARBA" id="ARBA00023125"/>
    </source>
</evidence>
<dbReference type="GO" id="GO:0003677">
    <property type="term" value="F:DNA binding"/>
    <property type="evidence" value="ECO:0007669"/>
    <property type="project" value="UniProtKB-UniRule"/>
</dbReference>
<keyword evidence="5" id="KW-1185">Reference proteome</keyword>
<dbReference type="Proteomes" id="UP000215377">
    <property type="component" value="Unassembled WGS sequence"/>
</dbReference>
<feature type="domain" description="HTH tetR-type" evidence="3">
    <location>
        <begin position="13"/>
        <end position="73"/>
    </location>
</feature>
<dbReference type="Gene3D" id="1.10.10.60">
    <property type="entry name" value="Homeodomain-like"/>
    <property type="match status" value="1"/>
</dbReference>
<dbReference type="Pfam" id="PF00440">
    <property type="entry name" value="TetR_N"/>
    <property type="match status" value="1"/>
</dbReference>
<dbReference type="SUPFAM" id="SSF46689">
    <property type="entry name" value="Homeodomain-like"/>
    <property type="match status" value="1"/>
</dbReference>
<protein>
    <submittedName>
        <fullName evidence="4">TetR family transcriptional regulator</fullName>
    </submittedName>
</protein>
<dbReference type="InterPro" id="IPR050624">
    <property type="entry name" value="HTH-type_Tx_Regulator"/>
</dbReference>
<evidence type="ECO:0000256" key="2">
    <source>
        <dbReference type="PROSITE-ProRule" id="PRU00335"/>
    </source>
</evidence>
<sequence>MAKATAPKTRRGIERRAKILAAAETVMGEQGFPAASIADITREAGTALGTFYIYFSNKEEIFRELVLEMGKVTRKMVAEAIADAPDRLAAERAGLAAFLNFVAKRPALYRIVEEARFVDPEAYQRYFTSFGDAYAAQLRAAEAKGEISPGDADIRAWALMGMAKALGDRYVIWDDVPDIDRVVNEAHRLICRGLVPDAAG</sequence>
<dbReference type="Gene3D" id="1.10.357.10">
    <property type="entry name" value="Tetracycline Repressor, domain 2"/>
    <property type="match status" value="1"/>
</dbReference>